<keyword evidence="9" id="KW-1185">Reference proteome</keyword>
<dbReference type="GO" id="GO:0003676">
    <property type="term" value="F:nucleic acid binding"/>
    <property type="evidence" value="ECO:0007669"/>
    <property type="project" value="InterPro"/>
</dbReference>
<dbReference type="KEGG" id="frx:F7310_08850"/>
<dbReference type="EMBL" id="CP016796">
    <property type="protein sequence ID" value="API87808.1"/>
    <property type="molecule type" value="Genomic_DNA"/>
</dbReference>
<proteinExistence type="inferred from homology"/>
<evidence type="ECO:0000256" key="5">
    <source>
        <dbReference type="HAMAP-Rule" id="MF_02126"/>
    </source>
</evidence>
<dbReference type="InterPro" id="IPR040758">
    <property type="entry name" value="PrmC_N"/>
</dbReference>
<dbReference type="EC" id="2.1.1.297" evidence="5"/>
<comment type="similarity">
    <text evidence="5">Belongs to the protein N5-glutamine methyltransferase family. PrmC subfamily.</text>
</comment>
<dbReference type="InterPro" id="IPR019874">
    <property type="entry name" value="RF_methyltr_PrmC"/>
</dbReference>
<dbReference type="CDD" id="cd02440">
    <property type="entry name" value="AdoMet_MTases"/>
    <property type="match status" value="1"/>
</dbReference>
<dbReference type="SUPFAM" id="SSF53335">
    <property type="entry name" value="S-adenosyl-L-methionine-dependent methyltransferases"/>
    <property type="match status" value="1"/>
</dbReference>
<dbReference type="PANTHER" id="PTHR18895:SF74">
    <property type="entry name" value="MTRF1L RELEASE FACTOR GLUTAMINE METHYLTRANSFERASE"/>
    <property type="match status" value="1"/>
</dbReference>
<dbReference type="PROSITE" id="PS00092">
    <property type="entry name" value="N6_MTASE"/>
    <property type="match status" value="1"/>
</dbReference>
<dbReference type="NCBIfam" id="TIGR03534">
    <property type="entry name" value="RF_mod_PrmC"/>
    <property type="match status" value="1"/>
</dbReference>
<name>A0A1L4BVE5_9GAMM</name>
<keyword evidence="2 5" id="KW-0808">Transferase</keyword>
<evidence type="ECO:0000256" key="3">
    <source>
        <dbReference type="ARBA" id="ARBA00022691"/>
    </source>
</evidence>
<feature type="binding site" evidence="5">
    <location>
        <position position="174"/>
    </location>
    <ligand>
        <name>S-adenosyl-L-methionine</name>
        <dbReference type="ChEBI" id="CHEBI:59789"/>
    </ligand>
</feature>
<gene>
    <name evidence="5" type="primary">prmC</name>
    <name evidence="8" type="ORF">F7310_08850</name>
</gene>
<comment type="catalytic activity">
    <reaction evidence="4 5">
        <text>L-glutaminyl-[peptide chain release factor] + S-adenosyl-L-methionine = N(5)-methyl-L-glutaminyl-[peptide chain release factor] + S-adenosyl-L-homocysteine + H(+)</text>
        <dbReference type="Rhea" id="RHEA:42896"/>
        <dbReference type="Rhea" id="RHEA-COMP:10271"/>
        <dbReference type="Rhea" id="RHEA-COMP:10272"/>
        <dbReference type="ChEBI" id="CHEBI:15378"/>
        <dbReference type="ChEBI" id="CHEBI:30011"/>
        <dbReference type="ChEBI" id="CHEBI:57856"/>
        <dbReference type="ChEBI" id="CHEBI:59789"/>
        <dbReference type="ChEBI" id="CHEBI:61891"/>
        <dbReference type="EC" id="2.1.1.297"/>
    </reaction>
</comment>
<dbReference type="GO" id="GO:0102559">
    <property type="term" value="F:peptide chain release factor N(5)-glutamine methyltransferase activity"/>
    <property type="evidence" value="ECO:0007669"/>
    <property type="project" value="UniProtKB-EC"/>
</dbReference>
<feature type="binding site" evidence="5">
    <location>
        <begin position="174"/>
        <end position="177"/>
    </location>
    <ligand>
        <name>substrate</name>
    </ligand>
</feature>
<reference evidence="8 9" key="1">
    <citation type="journal article" date="2016" name="Appl. Environ. Microbiol.">
        <title>Whole genome relationships among Francisella bacteria of diverse origin define new species and provide specific regions for detection.</title>
        <authorList>
            <person name="Challacombe J.F."/>
            <person name="Petersen J.M."/>
            <person name="Gallegos-Graves V."/>
            <person name="Hodge D."/>
            <person name="Pillai S."/>
            <person name="Kuske C.R."/>
        </authorList>
    </citation>
    <scope>NUCLEOTIDE SEQUENCE [LARGE SCALE GENOMIC DNA]</scope>
    <source>
        <strain evidence="9">TX07-7310</strain>
    </source>
</reference>
<dbReference type="InterPro" id="IPR029063">
    <property type="entry name" value="SAM-dependent_MTases_sf"/>
</dbReference>
<dbReference type="AlphaFoldDB" id="A0A1L4BVE5"/>
<keyword evidence="3 5" id="KW-0949">S-adenosyl-L-methionine</keyword>
<dbReference type="InterPro" id="IPR002052">
    <property type="entry name" value="DNA_methylase_N6_adenine_CS"/>
</dbReference>
<dbReference type="Pfam" id="PF05175">
    <property type="entry name" value="MTS"/>
    <property type="match status" value="1"/>
</dbReference>
<dbReference type="FunFam" id="3.40.50.150:FF:000053">
    <property type="entry name" value="Release factor glutamine methyltransferase"/>
    <property type="match status" value="1"/>
</dbReference>
<protein>
    <recommendedName>
        <fullName evidence="5">Release factor glutamine methyltransferase</fullName>
        <shortName evidence="5">RF MTase</shortName>
        <ecNumber evidence="5">2.1.1.297</ecNumber>
    </recommendedName>
    <alternativeName>
        <fullName evidence="5">N5-glutamine methyltransferase PrmC</fullName>
    </alternativeName>
    <alternativeName>
        <fullName evidence="5">Protein-(glutamine-N5) MTase PrmC</fullName>
    </alternativeName>
    <alternativeName>
        <fullName evidence="5">Protein-glutamine N-methyltransferase PrmC</fullName>
    </alternativeName>
</protein>
<feature type="domain" description="Methyltransferase small" evidence="6">
    <location>
        <begin position="91"/>
        <end position="179"/>
    </location>
</feature>
<feature type="binding site" evidence="5">
    <location>
        <position position="131"/>
    </location>
    <ligand>
        <name>S-adenosyl-L-methionine</name>
        <dbReference type="ChEBI" id="CHEBI:59789"/>
    </ligand>
</feature>
<dbReference type="Gene3D" id="1.10.8.10">
    <property type="entry name" value="DNA helicase RuvA subunit, C-terminal domain"/>
    <property type="match status" value="1"/>
</dbReference>
<dbReference type="Gene3D" id="3.40.50.150">
    <property type="entry name" value="Vaccinia Virus protein VP39"/>
    <property type="match status" value="1"/>
</dbReference>
<sequence length="270" mass="30732">MMIDELAILKNDIQTIVCDILDVDRTYLYLNSDKVLDEGVVEKINTKIYRYFDGEPLAYILGYKYFWDQKLFVTQDTLIPRADTETLVEAILINISNKNAKLDILDLGTGTGAIALALASELPNSYIIAVDFSHKALDVAKKNAKENKVSNVEFIQSDWYQNLDNKKFDIIVSNPPYIDFCDDDITQEVKKHEPQSALFSQDNGLADIKVIISQSHQYLNKNARIYIEHGFNQADDVAGMFKSNQFIMVETVKDLNGKDRCTHAIFNKKT</sequence>
<dbReference type="InterPro" id="IPR004556">
    <property type="entry name" value="HemK-like"/>
</dbReference>
<feature type="binding site" evidence="5">
    <location>
        <position position="159"/>
    </location>
    <ligand>
        <name>S-adenosyl-L-methionine</name>
        <dbReference type="ChEBI" id="CHEBI:59789"/>
    </ligand>
</feature>
<dbReference type="GO" id="GO:0032259">
    <property type="term" value="P:methylation"/>
    <property type="evidence" value="ECO:0007669"/>
    <property type="project" value="UniProtKB-KW"/>
</dbReference>
<evidence type="ECO:0000259" key="7">
    <source>
        <dbReference type="Pfam" id="PF17827"/>
    </source>
</evidence>
<evidence type="ECO:0000313" key="8">
    <source>
        <dbReference type="EMBL" id="API87808.1"/>
    </source>
</evidence>
<dbReference type="Pfam" id="PF17827">
    <property type="entry name" value="PrmC_N"/>
    <property type="match status" value="1"/>
</dbReference>
<dbReference type="NCBIfam" id="TIGR00536">
    <property type="entry name" value="hemK_fam"/>
    <property type="match status" value="1"/>
</dbReference>
<feature type="binding site" evidence="5">
    <location>
        <begin position="108"/>
        <end position="112"/>
    </location>
    <ligand>
        <name>S-adenosyl-L-methionine</name>
        <dbReference type="ChEBI" id="CHEBI:59789"/>
    </ligand>
</feature>
<evidence type="ECO:0000313" key="9">
    <source>
        <dbReference type="Proteomes" id="UP000184222"/>
    </source>
</evidence>
<evidence type="ECO:0000259" key="6">
    <source>
        <dbReference type="Pfam" id="PF05175"/>
    </source>
</evidence>
<comment type="function">
    <text evidence="5">Methylates the class 1 translation termination release factors RF1/PrfA and RF2/PrfB on the glutamine residue of the universally conserved GGQ motif.</text>
</comment>
<dbReference type="STRING" id="573570.F7310_08850"/>
<evidence type="ECO:0000256" key="4">
    <source>
        <dbReference type="ARBA" id="ARBA00048391"/>
    </source>
</evidence>
<dbReference type="Proteomes" id="UP000184222">
    <property type="component" value="Chromosome"/>
</dbReference>
<evidence type="ECO:0000256" key="2">
    <source>
        <dbReference type="ARBA" id="ARBA00022679"/>
    </source>
</evidence>
<dbReference type="PANTHER" id="PTHR18895">
    <property type="entry name" value="HEMK METHYLTRANSFERASE"/>
    <property type="match status" value="1"/>
</dbReference>
<dbReference type="RefSeq" id="WP_072713573.1">
    <property type="nucleotide sequence ID" value="NZ_CP016796.1"/>
</dbReference>
<accession>A0A1L4BVE5</accession>
<feature type="domain" description="Release factor glutamine methyltransferase N-terminal" evidence="7">
    <location>
        <begin position="11"/>
        <end position="62"/>
    </location>
</feature>
<dbReference type="InterPro" id="IPR050320">
    <property type="entry name" value="N5-glutamine_MTase"/>
</dbReference>
<evidence type="ECO:0000256" key="1">
    <source>
        <dbReference type="ARBA" id="ARBA00022603"/>
    </source>
</evidence>
<organism evidence="8 9">
    <name type="scientific">Francisella uliginis</name>
    <dbReference type="NCBI Taxonomy" id="573570"/>
    <lineage>
        <taxon>Bacteria</taxon>
        <taxon>Pseudomonadati</taxon>
        <taxon>Pseudomonadota</taxon>
        <taxon>Gammaproteobacteria</taxon>
        <taxon>Thiotrichales</taxon>
        <taxon>Francisellaceae</taxon>
        <taxon>Francisella</taxon>
    </lineage>
</organism>
<dbReference type="HAMAP" id="MF_02126">
    <property type="entry name" value="RF_methyltr_PrmC"/>
    <property type="match status" value="1"/>
</dbReference>
<dbReference type="InterPro" id="IPR007848">
    <property type="entry name" value="Small_mtfrase_dom"/>
</dbReference>
<keyword evidence="1 5" id="KW-0489">Methyltransferase</keyword>
<dbReference type="OrthoDB" id="9800643at2"/>